<dbReference type="EMBL" id="CP038033">
    <property type="protein sequence ID" value="QBQ53435.1"/>
    <property type="molecule type" value="Genomic_DNA"/>
</dbReference>
<dbReference type="SUPFAM" id="SSF159594">
    <property type="entry name" value="XCC0632-like"/>
    <property type="match status" value="1"/>
</dbReference>
<evidence type="ECO:0000313" key="3">
    <source>
        <dbReference type="Proteomes" id="UP000294325"/>
    </source>
</evidence>
<dbReference type="Gene3D" id="3.40.50.10610">
    <property type="entry name" value="ABC-type transport auxiliary lipoprotein component"/>
    <property type="match status" value="1"/>
</dbReference>
<proteinExistence type="predicted"/>
<dbReference type="Proteomes" id="UP000294325">
    <property type="component" value="Chromosome"/>
</dbReference>
<organism evidence="2 3">
    <name type="scientific">Nitrosococcus wardiae</name>
    <dbReference type="NCBI Taxonomy" id="1814290"/>
    <lineage>
        <taxon>Bacteria</taxon>
        <taxon>Pseudomonadati</taxon>
        <taxon>Pseudomonadota</taxon>
        <taxon>Gammaproteobacteria</taxon>
        <taxon>Chromatiales</taxon>
        <taxon>Chromatiaceae</taxon>
        <taxon>Nitrosococcus</taxon>
    </lineage>
</organism>
<name>A0A4V1AVK3_9GAMM</name>
<dbReference type="AlphaFoldDB" id="A0A4V1AVK3"/>
<accession>A0A4V1AVK3</accession>
<reference evidence="2 3" key="1">
    <citation type="submission" date="2019-03" db="EMBL/GenBank/DDBJ databases">
        <title>The genome sequence of Nitrosococcus wardiae strain D1FHST reveals the archetypal metabolic capacity of ammonia-oxidizing Gammaproteobacteria.</title>
        <authorList>
            <person name="Wang L."/>
            <person name="Lim C.K."/>
            <person name="Hanson T.E."/>
            <person name="Dang H."/>
            <person name="Klotz M.G."/>
        </authorList>
    </citation>
    <scope>NUCLEOTIDE SEQUENCE [LARGE SCALE GENOMIC DNA]</scope>
    <source>
        <strain evidence="2 3">D1FHS</strain>
    </source>
</reference>
<gene>
    <name evidence="2" type="ORF">E3U44_02145</name>
</gene>
<feature type="domain" description="ABC-type transport auxiliary lipoprotein component" evidence="1">
    <location>
        <begin position="38"/>
        <end position="194"/>
    </location>
</feature>
<dbReference type="Pfam" id="PF03886">
    <property type="entry name" value="ABC_trans_aux"/>
    <property type="match status" value="1"/>
</dbReference>
<sequence>MLSPSKCQLPYRGLCLIMIIILSSCTLSPEQSGPVRTYILAPQLPPQTAASPTRLTLLVSTPQAAAGYGTPQIAYTRKPYELDYFSRNQWVDTPGRMLKPILVNALEASGLFQSVAPGDTRILAELRLDTEILRLVQDFSDQPSQSHLILRARLIDLARGEEIASRIFKAQEPAPEEGPYGGVIALNRALERILGELVAFCTQAYLKR</sequence>
<dbReference type="OrthoDB" id="5624722at2"/>
<evidence type="ECO:0000313" key="2">
    <source>
        <dbReference type="EMBL" id="QBQ53435.1"/>
    </source>
</evidence>
<dbReference type="PROSITE" id="PS51257">
    <property type="entry name" value="PROKAR_LIPOPROTEIN"/>
    <property type="match status" value="1"/>
</dbReference>
<dbReference type="InterPro" id="IPR005586">
    <property type="entry name" value="ABC_trans_aux"/>
</dbReference>
<dbReference type="KEGG" id="nwr:E3U44_02145"/>
<evidence type="ECO:0000259" key="1">
    <source>
        <dbReference type="Pfam" id="PF03886"/>
    </source>
</evidence>
<protein>
    <recommendedName>
        <fullName evidence="1">ABC-type transport auxiliary lipoprotein component domain-containing protein</fullName>
    </recommendedName>
</protein>
<keyword evidence="3" id="KW-1185">Reference proteome</keyword>